<gene>
    <name evidence="2" type="ORF">EV188_101212</name>
</gene>
<sequence length="388" mass="40588">MSGPGDEAQRSSTLERADRRLIDAAHPVAAPLARLAARRPVVRVPGVGAVVSDAALAREVLTDTERFRKDGPGGPGALWTPVLGEAVLLGMEGERHRAMRRALGDLFTARASVGLLSRAVDPRLASLTDRLRDGLAVDLVDEMRVVAGAVIAALVGLDGGPAEHRAMSLRASRVAASVRPTTRTLSPRRAARARAELAPVVDAASASWHARRAGTVMARLREAGVDHDAACGAAAALFLTGTETVVALLPRLVALLIDTDQQDDDLDDAVDEALRFTAPSPAMLRRVAAPAVVGGCALRAGDRVLVLTHAAVGAGDDFRVGAPVDPAARSLWFGAGPHHCLGAALARVEVRATAAAALAAGRLRVVRRRPSRRVLVPAWRELVVARAL</sequence>
<comment type="similarity">
    <text evidence="1">Belongs to the cytochrome P450 family.</text>
</comment>
<dbReference type="AlphaFoldDB" id="A0A4R6VM19"/>
<dbReference type="GO" id="GO:0005506">
    <property type="term" value="F:iron ion binding"/>
    <property type="evidence" value="ECO:0007669"/>
    <property type="project" value="InterPro"/>
</dbReference>
<dbReference type="PANTHER" id="PTHR46696:SF1">
    <property type="entry name" value="CYTOCHROME P450 YJIB-RELATED"/>
    <property type="match status" value="1"/>
</dbReference>
<dbReference type="InterPro" id="IPR002397">
    <property type="entry name" value="Cyt_P450_B"/>
</dbReference>
<reference evidence="2 3" key="1">
    <citation type="submission" date="2019-03" db="EMBL/GenBank/DDBJ databases">
        <title>Genomic Encyclopedia of Type Strains, Phase IV (KMG-IV): sequencing the most valuable type-strain genomes for metagenomic binning, comparative biology and taxonomic classification.</title>
        <authorList>
            <person name="Goeker M."/>
        </authorList>
    </citation>
    <scope>NUCLEOTIDE SEQUENCE [LARGE SCALE GENOMIC DNA]</scope>
    <source>
        <strain evidence="2 3">DSM 45775</strain>
    </source>
</reference>
<dbReference type="GO" id="GO:0016705">
    <property type="term" value="F:oxidoreductase activity, acting on paired donors, with incorporation or reduction of molecular oxygen"/>
    <property type="evidence" value="ECO:0007669"/>
    <property type="project" value="InterPro"/>
</dbReference>
<dbReference type="PANTHER" id="PTHR46696">
    <property type="entry name" value="P450, PUTATIVE (EUROFUNG)-RELATED"/>
    <property type="match status" value="1"/>
</dbReference>
<dbReference type="EMBL" id="SNYO01000001">
    <property type="protein sequence ID" value="TDQ64963.1"/>
    <property type="molecule type" value="Genomic_DNA"/>
</dbReference>
<evidence type="ECO:0000256" key="1">
    <source>
        <dbReference type="ARBA" id="ARBA00010617"/>
    </source>
</evidence>
<accession>A0A4R6VM19</accession>
<name>A0A4R6VM19_9PSEU</name>
<dbReference type="PRINTS" id="PR00359">
    <property type="entry name" value="BP450"/>
</dbReference>
<dbReference type="CDD" id="cd00302">
    <property type="entry name" value="cytochrome_P450"/>
    <property type="match status" value="1"/>
</dbReference>
<dbReference type="Gene3D" id="1.10.630.10">
    <property type="entry name" value="Cytochrome P450"/>
    <property type="match status" value="1"/>
</dbReference>
<keyword evidence="3" id="KW-1185">Reference proteome</keyword>
<evidence type="ECO:0000313" key="3">
    <source>
        <dbReference type="Proteomes" id="UP000295705"/>
    </source>
</evidence>
<dbReference type="Proteomes" id="UP000295705">
    <property type="component" value="Unassembled WGS sequence"/>
</dbReference>
<proteinExistence type="inferred from homology"/>
<dbReference type="PROSITE" id="PS00086">
    <property type="entry name" value="CYTOCHROME_P450"/>
    <property type="match status" value="1"/>
</dbReference>
<dbReference type="OrthoDB" id="502624at2"/>
<dbReference type="RefSeq" id="WP_133824400.1">
    <property type="nucleotide sequence ID" value="NZ_SNYO01000001.1"/>
</dbReference>
<dbReference type="GO" id="GO:0020037">
    <property type="term" value="F:heme binding"/>
    <property type="evidence" value="ECO:0007669"/>
    <property type="project" value="InterPro"/>
</dbReference>
<protein>
    <submittedName>
        <fullName evidence="2">Cytochrome P450</fullName>
    </submittedName>
</protein>
<comment type="caution">
    <text evidence="2">The sequence shown here is derived from an EMBL/GenBank/DDBJ whole genome shotgun (WGS) entry which is preliminary data.</text>
</comment>
<dbReference type="InterPro" id="IPR017972">
    <property type="entry name" value="Cyt_P450_CS"/>
</dbReference>
<dbReference type="SUPFAM" id="SSF48264">
    <property type="entry name" value="Cytochrome P450"/>
    <property type="match status" value="1"/>
</dbReference>
<evidence type="ECO:0000313" key="2">
    <source>
        <dbReference type="EMBL" id="TDQ64963.1"/>
    </source>
</evidence>
<organism evidence="2 3">
    <name type="scientific">Actinomycetospora succinea</name>
    <dbReference type="NCBI Taxonomy" id="663603"/>
    <lineage>
        <taxon>Bacteria</taxon>
        <taxon>Bacillati</taxon>
        <taxon>Actinomycetota</taxon>
        <taxon>Actinomycetes</taxon>
        <taxon>Pseudonocardiales</taxon>
        <taxon>Pseudonocardiaceae</taxon>
        <taxon>Actinomycetospora</taxon>
    </lineage>
</organism>
<dbReference type="InterPro" id="IPR036396">
    <property type="entry name" value="Cyt_P450_sf"/>
</dbReference>
<dbReference type="GO" id="GO:0004497">
    <property type="term" value="F:monooxygenase activity"/>
    <property type="evidence" value="ECO:0007669"/>
    <property type="project" value="InterPro"/>
</dbReference>